<name>A0A7J9SN11_9EURY</name>
<keyword evidence="4" id="KW-1185">Reference proteome</keyword>
<organism evidence="3 4">
    <name type="scientific">Halobellus ruber</name>
    <dbReference type="NCBI Taxonomy" id="2761102"/>
    <lineage>
        <taxon>Archaea</taxon>
        <taxon>Methanobacteriati</taxon>
        <taxon>Methanobacteriota</taxon>
        <taxon>Stenosarchaea group</taxon>
        <taxon>Halobacteria</taxon>
        <taxon>Halobacteriales</taxon>
        <taxon>Haloferacaceae</taxon>
        <taxon>Halobellus</taxon>
    </lineage>
</organism>
<dbReference type="EMBL" id="JACKXD010000003">
    <property type="protein sequence ID" value="MBB6646521.1"/>
    <property type="molecule type" value="Genomic_DNA"/>
</dbReference>
<reference evidence="3 4" key="1">
    <citation type="submission" date="2020-08" db="EMBL/GenBank/DDBJ databases">
        <authorList>
            <person name="Seo M.-J."/>
        </authorList>
    </citation>
    <scope>NUCLEOTIDE SEQUENCE [LARGE SCALE GENOMIC DNA]</scope>
    <source>
        <strain evidence="3 4">MBLA0160</strain>
    </source>
</reference>
<evidence type="ECO:0000256" key="2">
    <source>
        <dbReference type="SAM" id="Phobius"/>
    </source>
</evidence>
<comment type="caution">
    <text evidence="3">The sequence shown here is derived from an EMBL/GenBank/DDBJ whole genome shotgun (WGS) entry which is preliminary data.</text>
</comment>
<evidence type="ECO:0000313" key="4">
    <source>
        <dbReference type="Proteomes" id="UP000546257"/>
    </source>
</evidence>
<gene>
    <name evidence="3" type="ORF">H5V44_09505</name>
</gene>
<accession>A0A7J9SN11</accession>
<sequence>MSLPRDVLLFSTVLMLWAVQIEASGYGQSGTIVLTSLVVGVIGLLGSVVATLRATEPAARADADESSGRPCSLERNPFTPFRWKVE</sequence>
<proteinExistence type="predicted"/>
<feature type="region of interest" description="Disordered" evidence="1">
    <location>
        <begin position="58"/>
        <end position="86"/>
    </location>
</feature>
<evidence type="ECO:0000313" key="3">
    <source>
        <dbReference type="EMBL" id="MBB6646521.1"/>
    </source>
</evidence>
<keyword evidence="2" id="KW-1133">Transmembrane helix</keyword>
<dbReference type="Proteomes" id="UP000546257">
    <property type="component" value="Unassembled WGS sequence"/>
</dbReference>
<protein>
    <submittedName>
        <fullName evidence="3">Uncharacterized protein</fullName>
    </submittedName>
</protein>
<keyword evidence="2" id="KW-0472">Membrane</keyword>
<keyword evidence="2" id="KW-0812">Transmembrane</keyword>
<evidence type="ECO:0000256" key="1">
    <source>
        <dbReference type="SAM" id="MobiDB-lite"/>
    </source>
</evidence>
<feature type="transmembrane region" description="Helical" evidence="2">
    <location>
        <begin position="33"/>
        <end position="52"/>
    </location>
</feature>
<dbReference type="RefSeq" id="WP_185193285.1">
    <property type="nucleotide sequence ID" value="NZ_JACKXD010000003.1"/>
</dbReference>
<dbReference type="AlphaFoldDB" id="A0A7J9SN11"/>